<protein>
    <submittedName>
        <fullName evidence="3">Putative RNA-directed DNA polymerase from transposon X-element</fullName>
    </submittedName>
</protein>
<sequence>MTWASFLLPRLLISHIRSKLDGISPSHLPSTSEPDLVSEPSDIVLSDFQCQTVEAIRDMITSGKKKSCILDPIPVTLLSACLDPLLPVITNMVNLSLRTGYFADAWKTAVVHPLLKKPGLDLLFKNFRPISNLQFVSKLTERVVANQIQCHMIKNNLFPQLQSAYRSHHSTETALLKVKNDLLINMNKGHVSLLVLLDLSAAFDTVDHKILLKALQTKLGVCGSALSWFKSYLEGRSQRICIKETLSQSFDLKWGVPQGSCLGPLLFTIYSSDLFSLLESHLPTAHAYADDTQLYLSFSPSVGTGELDAVTAIENCIRDIRQWMCVRKLMLNDDKTEFMLVGTRKQLTKVSIDGVRVGDYNISPSSSVCNLGTWFDPHLDMDVHITKTCSSAFYYLYNIRHSRKYLSRSSTETLAHAVITSRLDYCNSLLYGLPKYQLSKLQRVMNASARFVCCAPKSCHITPLLRELHWLPVCYRIEYKIILLTFKVLHGMAPDYLRHSISLLPPSSIHFTMELSNNDSIPFIGTSITKNGNKLETQVYRKPTNTGLLLHFQSHTDLRYKKCLIKTMVHRAKELSSTHQAFVDECRHLKSMFHRLGYPSSLVNFIIDKCDYSSTPDTKTKSVETLRVSIPFKDQISVNIAKRQMRDLSSKIGIDVQPVYTSKKLEQDLKLKEIKPRILNQHSVVYCFKCDLCDSNYVGYTTRHLFQRIADHRYSAIGRHLRDAHGNIDLLNESQFRMLKKCGTKWDCLVYEMLYIRTIRPNLNTQSDSIRAKLFV</sequence>
<dbReference type="EMBL" id="LSMT01000517">
    <property type="protein sequence ID" value="PFX16803.1"/>
    <property type="molecule type" value="Genomic_DNA"/>
</dbReference>
<name>A0A2B4RJ17_STYPI</name>
<dbReference type="GO" id="GO:0003964">
    <property type="term" value="F:RNA-directed DNA polymerase activity"/>
    <property type="evidence" value="ECO:0007669"/>
    <property type="project" value="UniProtKB-KW"/>
</dbReference>
<comment type="caution">
    <text evidence="3">The sequence shown here is derived from an EMBL/GenBank/DDBJ whole genome shotgun (WGS) entry which is preliminary data.</text>
</comment>
<dbReference type="SUPFAM" id="SSF82771">
    <property type="entry name" value="GIY-YIG endonuclease"/>
    <property type="match status" value="1"/>
</dbReference>
<keyword evidence="3" id="KW-0695">RNA-directed DNA polymerase</keyword>
<keyword evidence="3" id="KW-0548">Nucleotidyltransferase</keyword>
<dbReference type="AlphaFoldDB" id="A0A2B4RJ17"/>
<feature type="domain" description="GIY-YIG" evidence="1">
    <location>
        <begin position="681"/>
        <end position="765"/>
    </location>
</feature>
<dbReference type="PANTHER" id="PTHR33332">
    <property type="entry name" value="REVERSE TRANSCRIPTASE DOMAIN-CONTAINING PROTEIN"/>
    <property type="match status" value="1"/>
</dbReference>
<feature type="domain" description="Reverse transcriptase" evidence="2">
    <location>
        <begin position="95"/>
        <end position="357"/>
    </location>
</feature>
<evidence type="ECO:0000313" key="3">
    <source>
        <dbReference type="EMBL" id="PFX16803.1"/>
    </source>
</evidence>
<dbReference type="InterPro" id="IPR058912">
    <property type="entry name" value="HTH_animal"/>
</dbReference>
<dbReference type="InterPro" id="IPR043502">
    <property type="entry name" value="DNA/RNA_pol_sf"/>
</dbReference>
<dbReference type="Pfam" id="PF26215">
    <property type="entry name" value="HTH_animal"/>
    <property type="match status" value="1"/>
</dbReference>
<proteinExistence type="predicted"/>
<evidence type="ECO:0000259" key="1">
    <source>
        <dbReference type="PROSITE" id="PS50164"/>
    </source>
</evidence>
<dbReference type="Proteomes" id="UP000225706">
    <property type="component" value="Unassembled WGS sequence"/>
</dbReference>
<dbReference type="InterPro" id="IPR035901">
    <property type="entry name" value="GIY-YIG_endonuc_sf"/>
</dbReference>
<reference evidence="4" key="1">
    <citation type="journal article" date="2017" name="bioRxiv">
        <title>Comparative analysis of the genomes of Stylophora pistillata and Acropora digitifera provides evidence for extensive differences between species of corals.</title>
        <authorList>
            <person name="Voolstra C.R."/>
            <person name="Li Y."/>
            <person name="Liew Y.J."/>
            <person name="Baumgarten S."/>
            <person name="Zoccola D."/>
            <person name="Flot J.-F."/>
            <person name="Tambutte S."/>
            <person name="Allemand D."/>
            <person name="Aranda M."/>
        </authorList>
    </citation>
    <scope>NUCLEOTIDE SEQUENCE [LARGE SCALE GENOMIC DNA]</scope>
</reference>
<dbReference type="Pfam" id="PF00078">
    <property type="entry name" value="RVT_1"/>
    <property type="match status" value="1"/>
</dbReference>
<dbReference type="OrthoDB" id="10067563at2759"/>
<dbReference type="SUPFAM" id="SSF56672">
    <property type="entry name" value="DNA/RNA polymerases"/>
    <property type="match status" value="1"/>
</dbReference>
<dbReference type="PROSITE" id="PS50878">
    <property type="entry name" value="RT_POL"/>
    <property type="match status" value="1"/>
</dbReference>
<gene>
    <name evidence="3" type="ORF">AWC38_SpisGene18903</name>
</gene>
<evidence type="ECO:0000313" key="4">
    <source>
        <dbReference type="Proteomes" id="UP000225706"/>
    </source>
</evidence>
<organism evidence="3 4">
    <name type="scientific">Stylophora pistillata</name>
    <name type="common">Smooth cauliflower coral</name>
    <dbReference type="NCBI Taxonomy" id="50429"/>
    <lineage>
        <taxon>Eukaryota</taxon>
        <taxon>Metazoa</taxon>
        <taxon>Cnidaria</taxon>
        <taxon>Anthozoa</taxon>
        <taxon>Hexacorallia</taxon>
        <taxon>Scleractinia</taxon>
        <taxon>Astrocoeniina</taxon>
        <taxon>Pocilloporidae</taxon>
        <taxon>Stylophora</taxon>
    </lineage>
</organism>
<evidence type="ECO:0000259" key="2">
    <source>
        <dbReference type="PROSITE" id="PS50878"/>
    </source>
</evidence>
<accession>A0A2B4RJ17</accession>
<keyword evidence="4" id="KW-1185">Reference proteome</keyword>
<dbReference type="PROSITE" id="PS50164">
    <property type="entry name" value="GIY_YIG"/>
    <property type="match status" value="1"/>
</dbReference>
<dbReference type="CDD" id="cd01650">
    <property type="entry name" value="RT_nLTR_like"/>
    <property type="match status" value="1"/>
</dbReference>
<dbReference type="InterPro" id="IPR000305">
    <property type="entry name" value="GIY-YIG_endonuc"/>
</dbReference>
<keyword evidence="3" id="KW-0808">Transferase</keyword>
<dbReference type="InterPro" id="IPR000477">
    <property type="entry name" value="RT_dom"/>
</dbReference>